<reference evidence="2 3" key="1">
    <citation type="submission" date="2018-10" db="EMBL/GenBank/DDBJ databases">
        <title>A high-quality apple genome assembly.</title>
        <authorList>
            <person name="Hu J."/>
        </authorList>
    </citation>
    <scope>NUCLEOTIDE SEQUENCE [LARGE SCALE GENOMIC DNA]</scope>
    <source>
        <strain evidence="3">cv. HFTH1</strain>
        <tissue evidence="2">Young leaf</tissue>
    </source>
</reference>
<protein>
    <submittedName>
        <fullName evidence="2">Uncharacterized protein</fullName>
    </submittedName>
</protein>
<proteinExistence type="predicted"/>
<evidence type="ECO:0000313" key="3">
    <source>
        <dbReference type="Proteomes" id="UP000290289"/>
    </source>
</evidence>
<feature type="region of interest" description="Disordered" evidence="1">
    <location>
        <begin position="38"/>
        <end position="116"/>
    </location>
</feature>
<dbReference type="EMBL" id="RDQH01000334">
    <property type="protein sequence ID" value="RXH91304.1"/>
    <property type="molecule type" value="Genomic_DNA"/>
</dbReference>
<comment type="caution">
    <text evidence="2">The sequence shown here is derived from an EMBL/GenBank/DDBJ whole genome shotgun (WGS) entry which is preliminary data.</text>
</comment>
<keyword evidence="3" id="KW-1185">Reference proteome</keyword>
<accession>A0A498JB16</accession>
<dbReference type="Proteomes" id="UP000290289">
    <property type="component" value="Chromosome 8"/>
</dbReference>
<dbReference type="AlphaFoldDB" id="A0A498JB16"/>
<gene>
    <name evidence="2" type="ORF">DVH24_020327</name>
</gene>
<feature type="compositionally biased region" description="Basic and acidic residues" evidence="1">
    <location>
        <begin position="48"/>
        <end position="89"/>
    </location>
</feature>
<organism evidence="2 3">
    <name type="scientific">Malus domestica</name>
    <name type="common">Apple</name>
    <name type="synonym">Pyrus malus</name>
    <dbReference type="NCBI Taxonomy" id="3750"/>
    <lineage>
        <taxon>Eukaryota</taxon>
        <taxon>Viridiplantae</taxon>
        <taxon>Streptophyta</taxon>
        <taxon>Embryophyta</taxon>
        <taxon>Tracheophyta</taxon>
        <taxon>Spermatophyta</taxon>
        <taxon>Magnoliopsida</taxon>
        <taxon>eudicotyledons</taxon>
        <taxon>Gunneridae</taxon>
        <taxon>Pentapetalae</taxon>
        <taxon>rosids</taxon>
        <taxon>fabids</taxon>
        <taxon>Rosales</taxon>
        <taxon>Rosaceae</taxon>
        <taxon>Amygdaloideae</taxon>
        <taxon>Maleae</taxon>
        <taxon>Malus</taxon>
    </lineage>
</organism>
<sequence>MQVAAFRIVSKNLLNPPKKSLSTRTRIIDHHTRHVIVPTQKRQITNRQPHDDGHEHSAVKRHDRQHNHVPDRRVDSEKHALRQPPRREPYSGAAELGGEQWGRDRRVGRGFQGRRGGRALDAHAQGLEVLVEGRDEEAGKQREGVAGPRIGFPRVEEERYLPAPVEGHVHHLLRFLERESRSGGFLEKKTCQRRARNLEKWKV</sequence>
<evidence type="ECO:0000313" key="2">
    <source>
        <dbReference type="EMBL" id="RXH91304.1"/>
    </source>
</evidence>
<name>A0A498JB16_MALDO</name>
<evidence type="ECO:0000256" key="1">
    <source>
        <dbReference type="SAM" id="MobiDB-lite"/>
    </source>
</evidence>